<dbReference type="InterPro" id="IPR006016">
    <property type="entry name" value="UspA"/>
</dbReference>
<proteinExistence type="inferred from homology"/>
<evidence type="ECO:0000256" key="4">
    <source>
        <dbReference type="ARBA" id="ARBA00037131"/>
    </source>
</evidence>
<dbReference type="Pfam" id="PF00582">
    <property type="entry name" value="Usp"/>
    <property type="match status" value="1"/>
</dbReference>
<comment type="similarity">
    <text evidence="2">Belongs to the universal stress protein A family.</text>
</comment>
<comment type="function">
    <text evidence="4">Required for resistance to DNA-damaging agents.</text>
</comment>
<comment type="caution">
    <text evidence="6">The sequence shown here is derived from an EMBL/GenBank/DDBJ whole genome shotgun (WGS) entry which is preliminary data.</text>
</comment>
<dbReference type="Gene3D" id="3.40.50.12370">
    <property type="match status" value="1"/>
</dbReference>
<feature type="domain" description="UspA" evidence="5">
    <location>
        <begin position="151"/>
        <end position="300"/>
    </location>
</feature>
<dbReference type="RefSeq" id="WP_065576934.1">
    <property type="nucleotide sequence ID" value="NZ_JBNGCH010000558.1"/>
</dbReference>
<protein>
    <submittedName>
        <fullName evidence="6">Universal stress protein</fullName>
    </submittedName>
</protein>
<dbReference type="SUPFAM" id="SSF52402">
    <property type="entry name" value="Adenine nucleotide alpha hydrolases-like"/>
    <property type="match status" value="2"/>
</dbReference>
<evidence type="ECO:0000313" key="7">
    <source>
        <dbReference type="Proteomes" id="UP000093173"/>
    </source>
</evidence>
<keyword evidence="3" id="KW-0963">Cytoplasm</keyword>
<evidence type="ECO:0000256" key="1">
    <source>
        <dbReference type="ARBA" id="ARBA00004496"/>
    </source>
</evidence>
<evidence type="ECO:0000256" key="3">
    <source>
        <dbReference type="ARBA" id="ARBA00022490"/>
    </source>
</evidence>
<dbReference type="Proteomes" id="UP000093173">
    <property type="component" value="Unassembled WGS sequence"/>
</dbReference>
<accession>A0A1B9QY18</accession>
<gene>
    <name evidence="6" type="ORF">A6E14_11385</name>
</gene>
<dbReference type="GO" id="GO:0005737">
    <property type="term" value="C:cytoplasm"/>
    <property type="evidence" value="ECO:0007669"/>
    <property type="project" value="UniProtKB-SubCell"/>
</dbReference>
<keyword evidence="7" id="KW-1185">Reference proteome</keyword>
<sequence>MKRFKNILFATQGLPGHSDALVQTVRMAANKDVSVSGLIAFPYFPNDLLQYQQSYEQSLHDSLKQSVKNFRIEHDISKEQVPFPLMVKSSEQPAVCIIKKAIENNHDLIIKEAEPLNEGSEGFKAIDMTLLRKCPCPIWLHRPVTKQRSKRRIAVAVDPMASSDGHHALSLQLLELSRSIADTYDSRLHIISCWEHYLENYPDSHGWIQVDETQLADQVSKAKVEHEQALQKLIEESGISGEIVVHHLHGKPDNMIPDFVNEAEIDLLAMGTLARTGISGFVIGNTAENILQSINCSLLAMKPQGFVSPITLSQ</sequence>
<evidence type="ECO:0000259" key="5">
    <source>
        <dbReference type="Pfam" id="PF00582"/>
    </source>
</evidence>
<evidence type="ECO:0000256" key="2">
    <source>
        <dbReference type="ARBA" id="ARBA00008791"/>
    </source>
</evidence>
<evidence type="ECO:0000313" key="6">
    <source>
        <dbReference type="EMBL" id="OCH75186.1"/>
    </source>
</evidence>
<reference evidence="7" key="1">
    <citation type="submission" date="2016-06" db="EMBL/GenBank/DDBJ databases">
        <authorList>
            <person name="Hehemann J.-H."/>
            <person name="Arevalo P."/>
            <person name="Datta M.S."/>
            <person name="Polz M.F."/>
        </authorList>
    </citation>
    <scope>NUCLEOTIDE SEQUENCE [LARGE SCALE GENOMIC DNA]</scope>
    <source>
        <strain evidence="7">9CSC122</strain>
    </source>
</reference>
<dbReference type="EMBL" id="MAJZ01000558">
    <property type="protein sequence ID" value="OCH75186.1"/>
    <property type="molecule type" value="Genomic_DNA"/>
</dbReference>
<dbReference type="CDD" id="cd23660">
    <property type="entry name" value="USP-E_repeat2"/>
    <property type="match status" value="1"/>
</dbReference>
<dbReference type="PANTHER" id="PTHR47892:SF1">
    <property type="entry name" value="UNIVERSAL STRESS PROTEIN E"/>
    <property type="match status" value="1"/>
</dbReference>
<name>A0A1B9QY18_9VIBR</name>
<dbReference type="AlphaFoldDB" id="A0A1B9QY18"/>
<organism evidence="6 7">
    <name type="scientific">Vibrio genomosp. F10</name>
    <dbReference type="NCBI Taxonomy" id="723171"/>
    <lineage>
        <taxon>Bacteria</taxon>
        <taxon>Pseudomonadati</taxon>
        <taxon>Pseudomonadota</taxon>
        <taxon>Gammaproteobacteria</taxon>
        <taxon>Vibrionales</taxon>
        <taxon>Vibrionaceae</taxon>
        <taxon>Vibrio</taxon>
    </lineage>
</organism>
<dbReference type="PANTHER" id="PTHR47892">
    <property type="entry name" value="UNIVERSAL STRESS PROTEIN E"/>
    <property type="match status" value="1"/>
</dbReference>
<comment type="subcellular location">
    <subcellularLocation>
        <location evidence="1">Cytoplasm</location>
    </subcellularLocation>
</comment>